<dbReference type="GO" id="GO:0004672">
    <property type="term" value="F:protein kinase activity"/>
    <property type="evidence" value="ECO:0007669"/>
    <property type="project" value="InterPro"/>
</dbReference>
<evidence type="ECO:0000259" key="9">
    <source>
        <dbReference type="PROSITE" id="PS50011"/>
    </source>
</evidence>
<dbReference type="SUPFAM" id="SSF52058">
    <property type="entry name" value="L domain-like"/>
    <property type="match status" value="1"/>
</dbReference>
<evidence type="ECO:0000256" key="6">
    <source>
        <dbReference type="ARBA" id="ARBA00023136"/>
    </source>
</evidence>
<dbReference type="GO" id="GO:0005524">
    <property type="term" value="F:ATP binding"/>
    <property type="evidence" value="ECO:0007669"/>
    <property type="project" value="InterPro"/>
</dbReference>
<keyword evidence="6 7" id="KW-0472">Membrane</keyword>
<dbReference type="InterPro" id="IPR000719">
    <property type="entry name" value="Prot_kinase_dom"/>
</dbReference>
<dbReference type="Pfam" id="PF13855">
    <property type="entry name" value="LRR_8"/>
    <property type="match status" value="1"/>
</dbReference>
<dbReference type="Pfam" id="PF00560">
    <property type="entry name" value="LRR_1"/>
    <property type="match status" value="1"/>
</dbReference>
<dbReference type="InterPro" id="IPR032675">
    <property type="entry name" value="LRR_dom_sf"/>
</dbReference>
<dbReference type="PANTHER" id="PTHR48007:SF19">
    <property type="entry name" value="POLLEN RECEPTOR-LIKE KINASE 5"/>
    <property type="match status" value="1"/>
</dbReference>
<dbReference type="GO" id="GO:0016020">
    <property type="term" value="C:membrane"/>
    <property type="evidence" value="ECO:0007669"/>
    <property type="project" value="UniProtKB-SubCell"/>
</dbReference>
<dbReference type="InterPro" id="IPR011009">
    <property type="entry name" value="Kinase-like_dom_sf"/>
</dbReference>
<evidence type="ECO:0000256" key="7">
    <source>
        <dbReference type="SAM" id="Phobius"/>
    </source>
</evidence>
<dbReference type="Proteomes" id="UP001187192">
    <property type="component" value="Unassembled WGS sequence"/>
</dbReference>
<organism evidence="10 11">
    <name type="scientific">Ficus carica</name>
    <name type="common">Common fig</name>
    <dbReference type="NCBI Taxonomy" id="3494"/>
    <lineage>
        <taxon>Eukaryota</taxon>
        <taxon>Viridiplantae</taxon>
        <taxon>Streptophyta</taxon>
        <taxon>Embryophyta</taxon>
        <taxon>Tracheophyta</taxon>
        <taxon>Spermatophyta</taxon>
        <taxon>Magnoliopsida</taxon>
        <taxon>eudicotyledons</taxon>
        <taxon>Gunneridae</taxon>
        <taxon>Pentapetalae</taxon>
        <taxon>rosids</taxon>
        <taxon>fabids</taxon>
        <taxon>Rosales</taxon>
        <taxon>Moraceae</taxon>
        <taxon>Ficeae</taxon>
        <taxon>Ficus</taxon>
    </lineage>
</organism>
<evidence type="ECO:0000256" key="1">
    <source>
        <dbReference type="ARBA" id="ARBA00004370"/>
    </source>
</evidence>
<dbReference type="InterPro" id="IPR001611">
    <property type="entry name" value="Leu-rich_rpt"/>
</dbReference>
<dbReference type="InterPro" id="IPR046959">
    <property type="entry name" value="PRK1-6/SRF4-like"/>
</dbReference>
<evidence type="ECO:0000256" key="4">
    <source>
        <dbReference type="ARBA" id="ARBA00022737"/>
    </source>
</evidence>
<keyword evidence="4" id="KW-0677">Repeat</keyword>
<keyword evidence="11" id="KW-1185">Reference proteome</keyword>
<evidence type="ECO:0000256" key="2">
    <source>
        <dbReference type="ARBA" id="ARBA00022614"/>
    </source>
</evidence>
<comment type="caution">
    <text evidence="10">The sequence shown here is derived from an EMBL/GenBank/DDBJ whole genome shotgun (WGS) entry which is preliminary data.</text>
</comment>
<comment type="subcellular location">
    <subcellularLocation>
        <location evidence="1">Membrane</location>
    </subcellularLocation>
</comment>
<evidence type="ECO:0000256" key="8">
    <source>
        <dbReference type="SAM" id="SignalP"/>
    </source>
</evidence>
<accession>A0AA88J6H0</accession>
<keyword evidence="2" id="KW-0433">Leucine-rich repeat</keyword>
<dbReference type="Gene3D" id="3.30.200.20">
    <property type="entry name" value="Phosphorylase Kinase, domain 1"/>
    <property type="match status" value="1"/>
</dbReference>
<name>A0AA88J6H0_FICCA</name>
<dbReference type="PANTHER" id="PTHR48007">
    <property type="entry name" value="LEUCINE-RICH REPEAT RECEPTOR-LIKE PROTEIN KINASE PXC1"/>
    <property type="match status" value="1"/>
</dbReference>
<dbReference type="Pfam" id="PF07714">
    <property type="entry name" value="PK_Tyr_Ser-Thr"/>
    <property type="match status" value="1"/>
</dbReference>
<dbReference type="Gene3D" id="3.80.10.10">
    <property type="entry name" value="Ribonuclease Inhibitor"/>
    <property type="match status" value="2"/>
</dbReference>
<keyword evidence="8" id="KW-0732">Signal</keyword>
<dbReference type="InterPro" id="IPR013210">
    <property type="entry name" value="LRR_N_plant-typ"/>
</dbReference>
<keyword evidence="5 7" id="KW-1133">Transmembrane helix</keyword>
<proteinExistence type="predicted"/>
<keyword evidence="3 7" id="KW-0812">Transmembrane</keyword>
<gene>
    <name evidence="10" type="ORF">TIFTF001_032927</name>
</gene>
<dbReference type="SUPFAM" id="SSF56112">
    <property type="entry name" value="Protein kinase-like (PK-like)"/>
    <property type="match status" value="1"/>
</dbReference>
<sequence length="692" mass="77564">MLMGVRVARLLRAPTRQAFNILTSLILFLILTCSVMSSSGAPDTVVDALMQFKNSLSNSESLSNWNPETTPCDGNRANWIGVLCFHGNVRGLQLENMGLKGVADIASLALIPNFRTLSFMNNTLIGPIPDLKRLSRLRSVYLSYNHFSGAIPDDCFSGMRFLKKVLLSNNEFEGNIPSSLVGLPKLVVLRLDGNKFYGRIPSFGRQSLKRINVSNNELEGSIPDSLSKMDLSAFSGNKKLCGPPLESCSPFTINIFSNSTINNSEKGSWEIKIVLIGLLVALIVAILAAAFIVARSRRRASQLDRSSTLNDHHTNTLTTSYALMHNHQAEPSLQEATPNPKKSSGEGKLSFLRDDRPKFDLHDLLRASAEILGSGTFGSSYKANILCDALVVKRYKQLNGLGREEFHEHMRRLGRLEHPNLLPLVAYYYRREEKLLVYDYMDNGSLAFHLHGMYNIRDIYYLLLKCWTTGNRNVDQPALDWPTRLRIIKGIAKGLTYLYNVLPSLVVPHGHLKSSNIVLNDSFEPLLTDYGLLPAINLDHARHLMMAYKSPEHAKLGRITKKTDVWSLGILILEILTGKFPENYLTQRYDPNADLASWVNEMIKEKKTGQVFDAEMGGIRNSKGEMLKLLKVGVSCCEEDVERRLDLGEAVEKIEKLNHDERESNNNTIIDGEFFQGIVNGEDQEGYISRVM</sequence>
<dbReference type="PROSITE" id="PS50011">
    <property type="entry name" value="PROTEIN_KINASE_DOM"/>
    <property type="match status" value="1"/>
</dbReference>
<feature type="transmembrane region" description="Helical" evidence="7">
    <location>
        <begin position="273"/>
        <end position="294"/>
    </location>
</feature>
<feature type="signal peptide" evidence="8">
    <location>
        <begin position="1"/>
        <end position="40"/>
    </location>
</feature>
<feature type="domain" description="Protein kinase" evidence="9">
    <location>
        <begin position="366"/>
        <end position="675"/>
    </location>
</feature>
<protein>
    <recommendedName>
        <fullName evidence="9">Protein kinase domain-containing protein</fullName>
    </recommendedName>
</protein>
<dbReference type="EMBL" id="BTGU01000161">
    <property type="protein sequence ID" value="GMN63859.1"/>
    <property type="molecule type" value="Genomic_DNA"/>
</dbReference>
<dbReference type="Gene3D" id="1.10.510.10">
    <property type="entry name" value="Transferase(Phosphotransferase) domain 1"/>
    <property type="match status" value="1"/>
</dbReference>
<evidence type="ECO:0000313" key="11">
    <source>
        <dbReference type="Proteomes" id="UP001187192"/>
    </source>
</evidence>
<dbReference type="AlphaFoldDB" id="A0AA88J6H0"/>
<evidence type="ECO:0000256" key="5">
    <source>
        <dbReference type="ARBA" id="ARBA00022989"/>
    </source>
</evidence>
<feature type="chain" id="PRO_5041738666" description="Protein kinase domain-containing protein" evidence="8">
    <location>
        <begin position="41"/>
        <end position="692"/>
    </location>
</feature>
<dbReference type="InterPro" id="IPR001245">
    <property type="entry name" value="Ser-Thr/Tyr_kinase_cat_dom"/>
</dbReference>
<dbReference type="Pfam" id="PF08263">
    <property type="entry name" value="LRRNT_2"/>
    <property type="match status" value="1"/>
</dbReference>
<evidence type="ECO:0000313" key="10">
    <source>
        <dbReference type="EMBL" id="GMN63859.1"/>
    </source>
</evidence>
<reference evidence="10" key="1">
    <citation type="submission" date="2023-07" db="EMBL/GenBank/DDBJ databases">
        <title>draft genome sequence of fig (Ficus carica).</title>
        <authorList>
            <person name="Takahashi T."/>
            <person name="Nishimura K."/>
        </authorList>
    </citation>
    <scope>NUCLEOTIDE SEQUENCE</scope>
</reference>
<evidence type="ECO:0000256" key="3">
    <source>
        <dbReference type="ARBA" id="ARBA00022692"/>
    </source>
</evidence>